<keyword evidence="7" id="KW-1133">Transmembrane helix</keyword>
<dbReference type="RefSeq" id="WP_208497493.1">
    <property type="nucleotide sequence ID" value="NZ_JAGFNP010000009.1"/>
</dbReference>
<keyword evidence="10" id="KW-1185">Reference proteome</keyword>
<evidence type="ECO:0000256" key="1">
    <source>
        <dbReference type="ARBA" id="ARBA00001947"/>
    </source>
</evidence>
<evidence type="ECO:0000256" key="5">
    <source>
        <dbReference type="ARBA" id="ARBA00022833"/>
    </source>
</evidence>
<dbReference type="Pfam" id="PF01435">
    <property type="entry name" value="Peptidase_M48"/>
    <property type="match status" value="1"/>
</dbReference>
<evidence type="ECO:0000256" key="4">
    <source>
        <dbReference type="ARBA" id="ARBA00022801"/>
    </source>
</evidence>
<keyword evidence="6 9" id="KW-0482">Metalloprotease</keyword>
<feature type="transmembrane region" description="Helical" evidence="7">
    <location>
        <begin position="554"/>
        <end position="571"/>
    </location>
</feature>
<dbReference type="Gene3D" id="3.30.2010.10">
    <property type="entry name" value="Metalloproteases ('zincins'), catalytic domain"/>
    <property type="match status" value="1"/>
</dbReference>
<comment type="caution">
    <text evidence="9">The sequence shown here is derived from an EMBL/GenBank/DDBJ whole genome shotgun (WGS) entry which is preliminary data.</text>
</comment>
<proteinExistence type="predicted"/>
<feature type="transmembrane region" description="Helical" evidence="7">
    <location>
        <begin position="210"/>
        <end position="230"/>
    </location>
</feature>
<organism evidence="9 10">
    <name type="scientific">Glycomyces niveus</name>
    <dbReference type="NCBI Taxonomy" id="2820287"/>
    <lineage>
        <taxon>Bacteria</taxon>
        <taxon>Bacillati</taxon>
        <taxon>Actinomycetota</taxon>
        <taxon>Actinomycetes</taxon>
        <taxon>Glycomycetales</taxon>
        <taxon>Glycomycetaceae</taxon>
        <taxon>Glycomyces</taxon>
    </lineage>
</organism>
<keyword evidence="3" id="KW-0479">Metal-binding</keyword>
<evidence type="ECO:0000313" key="9">
    <source>
        <dbReference type="EMBL" id="MBO3734382.1"/>
    </source>
</evidence>
<feature type="transmembrane region" description="Helical" evidence="7">
    <location>
        <begin position="600"/>
        <end position="623"/>
    </location>
</feature>
<protein>
    <submittedName>
        <fullName evidence="9">M48 family metalloprotease</fullName>
    </submittedName>
</protein>
<keyword evidence="7" id="KW-0472">Membrane</keyword>
<feature type="transmembrane region" description="Helical" evidence="7">
    <location>
        <begin position="720"/>
        <end position="746"/>
    </location>
</feature>
<feature type="transmembrane region" description="Helical" evidence="7">
    <location>
        <begin position="23"/>
        <end position="43"/>
    </location>
</feature>
<evidence type="ECO:0000313" key="10">
    <source>
        <dbReference type="Proteomes" id="UP000681341"/>
    </source>
</evidence>
<feature type="transmembrane region" description="Helical" evidence="7">
    <location>
        <begin position="445"/>
        <end position="467"/>
    </location>
</feature>
<evidence type="ECO:0000259" key="8">
    <source>
        <dbReference type="Pfam" id="PF01435"/>
    </source>
</evidence>
<sequence>MATAPGRTQVDERVMTSGTTVRFAQMIVLMVVATAGLATIVAIPTVDGPQAACFLAAGLDPEQVTFLNIVRAFGFQEAALASCVDRQSAEDIPAWLVAAWPALMAAVGFALFKTLPALKIRWRGRTRPLTDEAALRHLGDLAKEAGLQTPPDFQVHTRRLKARAVTFGSDRRPVVRLNRGLLWIRERDRERFRVIVLHEFAHIRNRDITITYATTTLWWAFIAVVVLPFTALELASLPDRLQTALSTIELISATRVLAMALTAVALVHFARQEVLRSREMYADLTAKHWNADLREFDFGPEAPVSARRIGRAKAALAELLRTHPSLTMRRNVLGDNAELFTVRAPLVILTGIGALLIGEQTSNALRQVPFTAPDAVVYATLIAAALVTGVVGLGIWRAVTYAAIVGKSPPPGVSTGAWLGLGLVLGELIRGGAGEFRWAPPHPEMFIVLFGVGAAFGWWTAVCARLWTAVWRGRSIAPPAALVLAGGGVALASALHWWEQVGLVWANGFHFDAASLAQSLAGGSGPGVIGGDESWTAVIAAAYHVLLNFMLMPFAWAAVAATGLVPLLAWATRPSAKPPLWIRRKGRAAPVEGLPPLRRILLAAMLGTAASWIGAVAGMALLHRWRALAEGPPTVSLAVAVVMAAVAMIVGACAAAVVAAASVDRVRLGAALIAANLAVAAGFAGILALLSADGCVPQLTVVSGRCGGIPVGVSWDLLQIVVPSVFVLADVVAVLAAAAAAAAALARRRRLRNPMRAGSPAAIRSDRSAVRVSLAAVSALAVGFALAAETLVLQYAHQSSAVEDDSGWDASIQPAAEAGPSDYGRALQIVSWLEVGGEDLLDRLAAALDGLADIGQAVNEPIIENAALRQGCTELASLVTDAEEFFAIPHPEAQELWALALERIGVSAQACVNGFEQRNAALIEASLEGQLAGLAALTEAVGVAAAATAGTSWEETG</sequence>
<feature type="transmembrane region" description="Helical" evidence="7">
    <location>
        <begin position="250"/>
        <end position="270"/>
    </location>
</feature>
<feature type="transmembrane region" description="Helical" evidence="7">
    <location>
        <begin position="377"/>
        <end position="399"/>
    </location>
</feature>
<name>A0ABS3U6J3_9ACTN</name>
<feature type="transmembrane region" description="Helical" evidence="7">
    <location>
        <begin position="635"/>
        <end position="661"/>
    </location>
</feature>
<feature type="transmembrane region" description="Helical" evidence="7">
    <location>
        <begin position="479"/>
        <end position="498"/>
    </location>
</feature>
<keyword evidence="4" id="KW-0378">Hydrolase</keyword>
<keyword evidence="5" id="KW-0862">Zinc</keyword>
<dbReference type="InterPro" id="IPR001915">
    <property type="entry name" value="Peptidase_M48"/>
</dbReference>
<feature type="domain" description="Peptidase M48" evidence="8">
    <location>
        <begin position="136"/>
        <end position="331"/>
    </location>
</feature>
<evidence type="ECO:0000256" key="7">
    <source>
        <dbReference type="SAM" id="Phobius"/>
    </source>
</evidence>
<feature type="transmembrane region" description="Helical" evidence="7">
    <location>
        <begin position="94"/>
        <end position="115"/>
    </location>
</feature>
<dbReference type="Proteomes" id="UP000681341">
    <property type="component" value="Unassembled WGS sequence"/>
</dbReference>
<evidence type="ECO:0000256" key="2">
    <source>
        <dbReference type="ARBA" id="ARBA00022670"/>
    </source>
</evidence>
<accession>A0ABS3U6J3</accession>
<feature type="transmembrane region" description="Helical" evidence="7">
    <location>
        <begin position="411"/>
        <end position="433"/>
    </location>
</feature>
<evidence type="ECO:0000256" key="6">
    <source>
        <dbReference type="ARBA" id="ARBA00023049"/>
    </source>
</evidence>
<feature type="transmembrane region" description="Helical" evidence="7">
    <location>
        <begin position="337"/>
        <end position="357"/>
    </location>
</feature>
<feature type="transmembrane region" description="Helical" evidence="7">
    <location>
        <begin position="774"/>
        <end position="796"/>
    </location>
</feature>
<dbReference type="GO" id="GO:0008237">
    <property type="term" value="F:metallopeptidase activity"/>
    <property type="evidence" value="ECO:0007669"/>
    <property type="project" value="UniProtKB-KW"/>
</dbReference>
<reference evidence="9 10" key="1">
    <citation type="submission" date="2021-03" db="EMBL/GenBank/DDBJ databases">
        <title>Glycomyces sp. nov., a novel actinomycete isolated from soil.</title>
        <authorList>
            <person name="Yang X."/>
            <person name="Xu X."/>
        </authorList>
    </citation>
    <scope>NUCLEOTIDE SEQUENCE [LARGE SCALE GENOMIC DNA]</scope>
    <source>
        <strain evidence="9 10">NEAU-S30</strain>
    </source>
</reference>
<gene>
    <name evidence="9" type="ORF">J5V16_16250</name>
</gene>
<comment type="cofactor">
    <cofactor evidence="1">
        <name>Zn(2+)</name>
        <dbReference type="ChEBI" id="CHEBI:29105"/>
    </cofactor>
</comment>
<dbReference type="EMBL" id="JAGFNP010000009">
    <property type="protein sequence ID" value="MBO3734382.1"/>
    <property type="molecule type" value="Genomic_DNA"/>
</dbReference>
<evidence type="ECO:0000256" key="3">
    <source>
        <dbReference type="ARBA" id="ARBA00022723"/>
    </source>
</evidence>
<keyword evidence="2" id="KW-0645">Protease</keyword>
<keyword evidence="7" id="KW-0812">Transmembrane</keyword>
<feature type="transmembrane region" description="Helical" evidence="7">
    <location>
        <begin position="668"/>
        <end position="690"/>
    </location>
</feature>